<accession>B9XIR8</accession>
<organism evidence="2 3">
    <name type="scientific">Pedosphaera parvula (strain Ellin514)</name>
    <dbReference type="NCBI Taxonomy" id="320771"/>
    <lineage>
        <taxon>Bacteria</taxon>
        <taxon>Pseudomonadati</taxon>
        <taxon>Verrucomicrobiota</taxon>
        <taxon>Pedosphaerae</taxon>
        <taxon>Pedosphaerales</taxon>
        <taxon>Pedosphaeraceae</taxon>
        <taxon>Pedosphaera</taxon>
    </lineage>
</organism>
<name>B9XIR8_PEDPL</name>
<feature type="transmembrane region" description="Helical" evidence="1">
    <location>
        <begin position="64"/>
        <end position="84"/>
    </location>
</feature>
<evidence type="ECO:0008006" key="4">
    <source>
        <dbReference type="Google" id="ProtNLM"/>
    </source>
</evidence>
<gene>
    <name evidence="2" type="ORF">Cflav_PD3027</name>
</gene>
<sequence length="236" mass="26129">MTARSNILNPNQIGVVLRGEPTLMSEWVQTWSLRRTTLHVFTIFIGAGLYGAAMGCWRDPWQGLYVAIKFPLIILLTTLGNGLINGMFAPLLGLNLGFRQSMQAVLISFTIAATILGSFSPLVFFLVWNAPAMSAHVAGAYSFIQLTHVIIIAFAGITANVRLVQLLQRLSGSIAVSRRVLFTWLTVNLFLGSQLCWILRPFIGSPGLPVEFLRPDAFKGNFFESVFRSVQYLLFS</sequence>
<evidence type="ECO:0000313" key="2">
    <source>
        <dbReference type="EMBL" id="EEF60331.1"/>
    </source>
</evidence>
<keyword evidence="1" id="KW-0472">Membrane</keyword>
<proteinExistence type="predicted"/>
<feature type="transmembrane region" description="Helical" evidence="1">
    <location>
        <begin position="104"/>
        <end position="128"/>
    </location>
</feature>
<dbReference type="EMBL" id="ABOX02000018">
    <property type="protein sequence ID" value="EEF60331.1"/>
    <property type="molecule type" value="Genomic_DNA"/>
</dbReference>
<reference evidence="2 3" key="1">
    <citation type="journal article" date="2011" name="J. Bacteriol.">
        <title>Genome sequence of 'Pedosphaera parvula' Ellin514, an aerobic Verrucomicrobial isolate from pasture soil.</title>
        <authorList>
            <person name="Kant R."/>
            <person name="van Passel M.W."/>
            <person name="Sangwan P."/>
            <person name="Palva A."/>
            <person name="Lucas S."/>
            <person name="Copeland A."/>
            <person name="Lapidus A."/>
            <person name="Glavina Del Rio T."/>
            <person name="Dalin E."/>
            <person name="Tice H."/>
            <person name="Bruce D."/>
            <person name="Goodwin L."/>
            <person name="Pitluck S."/>
            <person name="Chertkov O."/>
            <person name="Larimer F.W."/>
            <person name="Land M.L."/>
            <person name="Hauser L."/>
            <person name="Brettin T.S."/>
            <person name="Detter J.C."/>
            <person name="Han S."/>
            <person name="de Vos W.M."/>
            <person name="Janssen P.H."/>
            <person name="Smidt H."/>
        </authorList>
    </citation>
    <scope>NUCLEOTIDE SEQUENCE [LARGE SCALE GENOMIC DNA]</scope>
    <source>
        <strain evidence="2 3">Ellin514</strain>
    </source>
</reference>
<protein>
    <recommendedName>
        <fullName evidence="4">Actin-binding WH2 domain-containing protein</fullName>
    </recommendedName>
</protein>
<feature type="transmembrane region" description="Helical" evidence="1">
    <location>
        <begin position="38"/>
        <end position="57"/>
    </location>
</feature>
<feature type="transmembrane region" description="Helical" evidence="1">
    <location>
        <begin position="140"/>
        <end position="161"/>
    </location>
</feature>
<dbReference type="RefSeq" id="WP_007415711.1">
    <property type="nucleotide sequence ID" value="NZ_ABOX02000018.1"/>
</dbReference>
<dbReference type="AlphaFoldDB" id="B9XIR8"/>
<evidence type="ECO:0000256" key="1">
    <source>
        <dbReference type="SAM" id="Phobius"/>
    </source>
</evidence>
<keyword evidence="1" id="KW-1133">Transmembrane helix</keyword>
<comment type="caution">
    <text evidence="2">The sequence shown here is derived from an EMBL/GenBank/DDBJ whole genome shotgun (WGS) entry which is preliminary data.</text>
</comment>
<evidence type="ECO:0000313" key="3">
    <source>
        <dbReference type="Proteomes" id="UP000003688"/>
    </source>
</evidence>
<dbReference type="Proteomes" id="UP000003688">
    <property type="component" value="Unassembled WGS sequence"/>
</dbReference>
<keyword evidence="3" id="KW-1185">Reference proteome</keyword>
<feature type="transmembrane region" description="Helical" evidence="1">
    <location>
        <begin position="181"/>
        <end position="199"/>
    </location>
</feature>
<dbReference type="STRING" id="320771.Cflav_PD3027"/>
<keyword evidence="1" id="KW-0812">Transmembrane</keyword>
<dbReference type="OrthoDB" id="257692at2"/>